<organism evidence="4 5">
    <name type="scientific">Plasmodium relictum</name>
    <dbReference type="NCBI Taxonomy" id="85471"/>
    <lineage>
        <taxon>Eukaryota</taxon>
        <taxon>Sar</taxon>
        <taxon>Alveolata</taxon>
        <taxon>Apicomplexa</taxon>
        <taxon>Aconoidasida</taxon>
        <taxon>Haemosporida</taxon>
        <taxon>Plasmodiidae</taxon>
        <taxon>Plasmodium</taxon>
        <taxon>Plasmodium (Haemamoeba)</taxon>
    </lineage>
</organism>
<dbReference type="PANTHER" id="PTHR43586">
    <property type="entry name" value="CYSTEINE DESULFURASE"/>
    <property type="match status" value="1"/>
</dbReference>
<keyword evidence="2" id="KW-0732">Signal</keyword>
<dbReference type="GeneID" id="39734711"/>
<feature type="domain" description="Aminotransferase class V" evidence="3">
    <location>
        <begin position="451"/>
        <end position="522"/>
    </location>
</feature>
<dbReference type="InterPro" id="IPR015421">
    <property type="entry name" value="PyrdxlP-dep_Trfase_major"/>
</dbReference>
<dbReference type="SUPFAM" id="SSF53383">
    <property type="entry name" value="PLP-dependent transferases"/>
    <property type="match status" value="2"/>
</dbReference>
<dbReference type="PANTHER" id="PTHR43586:SF8">
    <property type="entry name" value="CYSTEINE DESULFURASE 1, CHLOROPLASTIC"/>
    <property type="match status" value="1"/>
</dbReference>
<feature type="signal peptide" evidence="2">
    <location>
        <begin position="1"/>
        <end position="17"/>
    </location>
</feature>
<feature type="chain" id="PRO_5012588445" evidence="2">
    <location>
        <begin position="18"/>
        <end position="538"/>
    </location>
</feature>
<dbReference type="Gene3D" id="3.40.640.10">
    <property type="entry name" value="Type I PLP-dependent aspartate aminotransferase-like (Major domain)"/>
    <property type="match status" value="1"/>
</dbReference>
<protein>
    <submittedName>
        <fullName evidence="4">Cysteine desulfurase, putative</fullName>
        <ecNumber evidence="4">2.8.1.7</ecNumber>
    </submittedName>
</protein>
<accession>A0A1J1H225</accession>
<dbReference type="InterPro" id="IPR000192">
    <property type="entry name" value="Aminotrans_V_dom"/>
</dbReference>
<name>A0A1J1H225_PLARL</name>
<dbReference type="GO" id="GO:0031071">
    <property type="term" value="F:cysteine desulfurase activity"/>
    <property type="evidence" value="ECO:0007669"/>
    <property type="project" value="UniProtKB-EC"/>
</dbReference>
<dbReference type="VEuPathDB" id="PlasmoDB:PRELSG_0310300"/>
<reference evidence="4 5" key="1">
    <citation type="submission" date="2015-04" db="EMBL/GenBank/DDBJ databases">
        <authorList>
            <consortium name="Pathogen Informatics"/>
        </authorList>
    </citation>
    <scope>NUCLEOTIDE SEQUENCE [LARGE SCALE GENOMIC DNA]</scope>
    <source>
        <strain evidence="4 5">SGS1</strain>
    </source>
</reference>
<evidence type="ECO:0000259" key="3">
    <source>
        <dbReference type="Pfam" id="PF00266"/>
    </source>
</evidence>
<dbReference type="KEGG" id="prel:PRELSG_0310300"/>
<dbReference type="OrthoDB" id="420046at2759"/>
<evidence type="ECO:0000313" key="5">
    <source>
        <dbReference type="Proteomes" id="UP000220158"/>
    </source>
</evidence>
<dbReference type="EMBL" id="LN835298">
    <property type="protein sequence ID" value="CRG98614.1"/>
    <property type="molecule type" value="Genomic_DNA"/>
</dbReference>
<proteinExistence type="predicted"/>
<dbReference type="Pfam" id="PF00266">
    <property type="entry name" value="Aminotran_5"/>
    <property type="match status" value="2"/>
</dbReference>
<dbReference type="InterPro" id="IPR015424">
    <property type="entry name" value="PyrdxlP-dep_Trfase"/>
</dbReference>
<evidence type="ECO:0000256" key="2">
    <source>
        <dbReference type="SAM" id="SignalP"/>
    </source>
</evidence>
<dbReference type="InterPro" id="IPR015422">
    <property type="entry name" value="PyrdxlP-dep_Trfase_small"/>
</dbReference>
<dbReference type="Proteomes" id="UP000220158">
    <property type="component" value="Chromosome 3"/>
</dbReference>
<feature type="domain" description="Aminotransferase class V" evidence="3">
    <location>
        <begin position="70"/>
        <end position="381"/>
    </location>
</feature>
<keyword evidence="4" id="KW-0808">Transferase</keyword>
<dbReference type="Gene3D" id="3.90.1150.10">
    <property type="entry name" value="Aspartate Aminotransferase, domain 1"/>
    <property type="match status" value="2"/>
</dbReference>
<gene>
    <name evidence="4" type="primary">SufS</name>
    <name evidence="4" type="ORF">PRELSG_0310300</name>
</gene>
<dbReference type="AlphaFoldDB" id="A0A1J1H225"/>
<keyword evidence="5" id="KW-1185">Reference proteome</keyword>
<evidence type="ECO:0000313" key="4">
    <source>
        <dbReference type="EMBL" id="CRG98614.1"/>
    </source>
</evidence>
<evidence type="ECO:0000256" key="1">
    <source>
        <dbReference type="ARBA" id="ARBA00022898"/>
    </source>
</evidence>
<keyword evidence="1" id="KW-0663">Pyridoxal phosphate</keyword>
<dbReference type="EC" id="2.8.1.7" evidence="4"/>
<dbReference type="RefSeq" id="XP_028531624.1">
    <property type="nucleotide sequence ID" value="XM_028680093.1"/>
</dbReference>
<sequence length="538" mass="62641">MHVFTCIFFLLINSASSYLTNKNIFFHNISKRNLKLKVKCEKPEIDGNIINYFKNIRKEFPFFNRKDCPVYFDSAATSHKPNSVIKKIEEFYINENSNIHRGIYKISLEATNNYENVRDIIKSYINCESREEIVFTNGATYGLNLVCKLIMDKIIKKKDDEIHLTYLEHHSNIIPWQEEIIRRKKGKIKYIPLKKNGYINIKKLEKSINSNTKVLSISHVSNVLGNVQKINLIIKKVKKINSNIIIVIDAAQSFPHIKYDIQKMKLNNSDPDILIASGHKFCGPLGSGFIYMKKSLTSSFKFKPLLFGSNIITNVSKYKSKFVSPPYLFETGTQNISGIISMGAAIKFLEKIDWNFFYLYEMYLYDLLIYYLQKFLKHKFIQLPLTNSSKTYHNTEYNYDIENGYNIIENDIGEVRNDPNLITNDLKNKKNDTNNINNNSIDDLKIYVHNTKKLGLKKIGILPLWSNKFSSFDLVTFLDFKNICIRSGNHCTTLLHNHFLKIPDSSRISIYFYNTPEEILYLAEQITSISVMLNEIRK</sequence>